<protein>
    <recommendedName>
        <fullName evidence="1">Protein kinase domain-containing protein</fullName>
    </recommendedName>
</protein>
<proteinExistence type="predicted"/>
<dbReference type="PANTHER" id="PTHR19959">
    <property type="entry name" value="KINESIN LIGHT CHAIN"/>
    <property type="match status" value="1"/>
</dbReference>
<dbReference type="PANTHER" id="PTHR19959:SF119">
    <property type="entry name" value="FUNGAL LIPASE-LIKE DOMAIN-CONTAINING PROTEIN"/>
    <property type="match status" value="1"/>
</dbReference>
<dbReference type="InterPro" id="IPR019734">
    <property type="entry name" value="TPR_rpt"/>
</dbReference>
<comment type="caution">
    <text evidence="2">The sequence shown here is derived from an EMBL/GenBank/DDBJ whole genome shotgun (WGS) entry which is preliminary data.</text>
</comment>
<dbReference type="Proteomes" id="UP000663853">
    <property type="component" value="Unassembled WGS sequence"/>
</dbReference>
<dbReference type="InterPro" id="IPR011990">
    <property type="entry name" value="TPR-like_helical_dom_sf"/>
</dbReference>
<dbReference type="EMBL" id="CAJMXA010003764">
    <property type="protein sequence ID" value="CAE6514096.1"/>
    <property type="molecule type" value="Genomic_DNA"/>
</dbReference>
<dbReference type="InterPro" id="IPR024983">
    <property type="entry name" value="CHAT_dom"/>
</dbReference>
<reference evidence="2" key="1">
    <citation type="submission" date="2021-01" db="EMBL/GenBank/DDBJ databases">
        <authorList>
            <person name="Kaushik A."/>
        </authorList>
    </citation>
    <scope>NUCLEOTIDE SEQUENCE</scope>
    <source>
        <strain evidence="2">AG6-10EEA</strain>
    </source>
</reference>
<gene>
    <name evidence="2" type="ORF">RDB_LOCUS133695</name>
</gene>
<dbReference type="GO" id="GO:0005524">
    <property type="term" value="F:ATP binding"/>
    <property type="evidence" value="ECO:0007669"/>
    <property type="project" value="InterPro"/>
</dbReference>
<dbReference type="InterPro" id="IPR000719">
    <property type="entry name" value="Prot_kinase_dom"/>
</dbReference>
<organism evidence="2 3">
    <name type="scientific">Rhizoctonia solani</name>
    <dbReference type="NCBI Taxonomy" id="456999"/>
    <lineage>
        <taxon>Eukaryota</taxon>
        <taxon>Fungi</taxon>
        <taxon>Dikarya</taxon>
        <taxon>Basidiomycota</taxon>
        <taxon>Agaricomycotina</taxon>
        <taxon>Agaricomycetes</taxon>
        <taxon>Cantharellales</taxon>
        <taxon>Ceratobasidiaceae</taxon>
        <taxon>Rhizoctonia</taxon>
    </lineage>
</organism>
<dbReference type="PROSITE" id="PS50011">
    <property type="entry name" value="PROTEIN_KINASE_DOM"/>
    <property type="match status" value="1"/>
</dbReference>
<dbReference type="Gene3D" id="1.10.510.10">
    <property type="entry name" value="Transferase(Phosphotransferase) domain 1"/>
    <property type="match status" value="1"/>
</dbReference>
<dbReference type="InterPro" id="IPR011009">
    <property type="entry name" value="Kinase-like_dom_sf"/>
</dbReference>
<evidence type="ECO:0000313" key="3">
    <source>
        <dbReference type="Proteomes" id="UP000663853"/>
    </source>
</evidence>
<dbReference type="Gene3D" id="1.25.40.10">
    <property type="entry name" value="Tetratricopeptide repeat domain"/>
    <property type="match status" value="4"/>
</dbReference>
<feature type="domain" description="Protein kinase" evidence="1">
    <location>
        <begin position="1"/>
        <end position="256"/>
    </location>
</feature>
<accession>A0A8H3D7B5</accession>
<dbReference type="SMART" id="SM00028">
    <property type="entry name" value="TPR"/>
    <property type="match status" value="6"/>
</dbReference>
<sequence>MDDRHIPAGGEFLAHGAAADVWLLPGKHHSYGKALLTTKVDQWKPVAHANVVQILDINERLDLRVEYLANGPAPQYLARGSPDHIPLRKRMIEDILSGLNYLHSQSPPVVHGCIRMDKLFVDTRGTTKIGEFGLASLLGGFEFFAPSVSQAGQIRWTSPELLQASGDQRPTPTTASDVWALGCTLFEIVSGKLPYFKYKHDLRVGQEIISKRAPGHLNSLLDPDFAQVWSLVASCWKWTPEERPTIKELEQSIRWSVTEAEEKSTSQQLQTAGIAYGAKPRTNKGAISSLSSLSPNRPGELDNLERAMAYMRRELVSTSDGHPDLPKRLSRLGISYGDRFKCLGELGDLEKAIEHISRALSLALENDPDQPKRLGDLGEFHGYRFHLLGDLDDLEKAMEYTHRAVALTPSDHPELPCRLNNLGALYGDQFFLLNELAGSEKAIEYGSRALALTPDGHPDLPTRLHELRVLHGNRSTHSNAQEIFEKAIECMSRAFALTPDGHPHLPSQLAGLGMSHRNRFERLGDLEDLEKAIEYASRALALTPDGHPDLSIRHADLGVSHTHRFQRLGELGDVEKAIEYTSRALALTPDSHPHLSILLQDLGVSHTHRFQRLGELGDVEKAIEYGSRALALTPDSHPQLSILLQNLGVSHAHRFQRLGELGDIEKAIEYGSRALALTPDGHPHLSILLQNLGVSHTHRFQRLGELGDVETAIEYESRALELTPDGHPDLSIQLAILGMSYRNRFEHLGEPEDLENAIGCGSRALELTPDDHPTLPDKHFLLAESSLLRYRLTQLTGNPSDLQGTLDSFRMATQSLAGSPRNKFKYALQWAEFASKESLLNCIEAYQTAINILPQFIWLGATTNQRYQDLVQAQNLATRAAAAAILASEYKLALEWLENARCVVWNQSLMLRLPLDQLHASHPALATRLQAISNQLHNAGSESRESQALTSGSLTLEQVAQRHRRLAMEYDELISQTRALPGFENFLRPIKANTLVTAAHFGPIVVINCHEDRCDALVISPGRDTIEHVPLPNFNGETAQNTRLEMEKSVQNSQLGSQLGKIGVKGRPVPGETFNFKTVLLVLWHDVVKPILDFLGYTIHNSTGNLPHITWCPTGVLSFLPLHAAGDYDRPQSRVFDYVISSYTPTLTALLISTPSSVDRNTKVLAIGQPNTPGHTPLPSIVKELAYLKLHTLNKVEYTEILGNQATVAAVLDGMEQHDWVHLACHAHQNVQDPTKSGFFLHDDTLDLASINRRSFKKRGLAYLSAAQTATGD</sequence>
<dbReference type="Pfam" id="PF00069">
    <property type="entry name" value="Pkinase"/>
    <property type="match status" value="1"/>
</dbReference>
<feature type="non-terminal residue" evidence="2">
    <location>
        <position position="1"/>
    </location>
</feature>
<dbReference type="Pfam" id="PF12770">
    <property type="entry name" value="CHAT"/>
    <property type="match status" value="1"/>
</dbReference>
<dbReference type="SUPFAM" id="SSF56112">
    <property type="entry name" value="Protein kinase-like (PK-like)"/>
    <property type="match status" value="1"/>
</dbReference>
<dbReference type="SUPFAM" id="SSF48452">
    <property type="entry name" value="TPR-like"/>
    <property type="match status" value="1"/>
</dbReference>
<name>A0A8H3D7B5_9AGAM</name>
<dbReference type="GO" id="GO:0004672">
    <property type="term" value="F:protein kinase activity"/>
    <property type="evidence" value="ECO:0007669"/>
    <property type="project" value="InterPro"/>
</dbReference>
<dbReference type="AlphaFoldDB" id="A0A8H3D7B5"/>
<evidence type="ECO:0000313" key="2">
    <source>
        <dbReference type="EMBL" id="CAE6514096.1"/>
    </source>
</evidence>
<evidence type="ECO:0000259" key="1">
    <source>
        <dbReference type="PROSITE" id="PS50011"/>
    </source>
</evidence>
<dbReference type="SUPFAM" id="SSF81901">
    <property type="entry name" value="HCP-like"/>
    <property type="match status" value="1"/>
</dbReference>